<accession>A0AAE3F567</accession>
<dbReference type="AlphaFoldDB" id="A0AAE3F567"/>
<dbReference type="InterPro" id="IPR056951">
    <property type="entry name" value="Phage_connect_2"/>
</dbReference>
<dbReference type="Pfam" id="PF24829">
    <property type="entry name" value="Phage_connect_2"/>
    <property type="match status" value="1"/>
</dbReference>
<dbReference type="EMBL" id="JAKNFS010000177">
    <property type="protein sequence ID" value="MCG4767473.1"/>
    <property type="molecule type" value="Genomic_DNA"/>
</dbReference>
<proteinExistence type="predicted"/>
<reference evidence="1" key="1">
    <citation type="submission" date="2022-01" db="EMBL/GenBank/DDBJ databases">
        <title>Collection of gut derived symbiotic bacterial strains cultured from healthy donors.</title>
        <authorList>
            <person name="Lin H."/>
            <person name="Kohout C."/>
            <person name="Waligurski E."/>
            <person name="Pamer E.G."/>
        </authorList>
    </citation>
    <scope>NUCLEOTIDE SEQUENCE</scope>
    <source>
        <strain evidence="1">DFI.5.49</strain>
    </source>
</reference>
<protein>
    <submittedName>
        <fullName evidence="1">Structural protein</fullName>
    </submittedName>
</protein>
<comment type="caution">
    <text evidence="1">The sequence shown here is derived from an EMBL/GenBank/DDBJ whole genome shotgun (WGS) entry which is preliminary data.</text>
</comment>
<sequence>MIEDKSATWKDFISDESKYMLVKSYMHLKVKLLFDPPLSSAVLECYKTQISEYEWRLNVAAENDDTDP</sequence>
<dbReference type="Proteomes" id="UP001199915">
    <property type="component" value="Unassembled WGS sequence"/>
</dbReference>
<organism evidence="1 2">
    <name type="scientific">Fusicatenibacter saccharivorans</name>
    <dbReference type="NCBI Taxonomy" id="1150298"/>
    <lineage>
        <taxon>Bacteria</taxon>
        <taxon>Bacillati</taxon>
        <taxon>Bacillota</taxon>
        <taxon>Clostridia</taxon>
        <taxon>Lachnospirales</taxon>
        <taxon>Lachnospiraceae</taxon>
        <taxon>Fusicatenibacter</taxon>
    </lineage>
</organism>
<feature type="non-terminal residue" evidence="1">
    <location>
        <position position="68"/>
    </location>
</feature>
<evidence type="ECO:0000313" key="1">
    <source>
        <dbReference type="EMBL" id="MCG4767473.1"/>
    </source>
</evidence>
<evidence type="ECO:0000313" key="2">
    <source>
        <dbReference type="Proteomes" id="UP001199915"/>
    </source>
</evidence>
<feature type="non-terminal residue" evidence="1">
    <location>
        <position position="1"/>
    </location>
</feature>
<name>A0AAE3F567_9FIRM</name>
<gene>
    <name evidence="1" type="ORF">L0N21_18555</name>
</gene>